<evidence type="ECO:0008006" key="3">
    <source>
        <dbReference type="Google" id="ProtNLM"/>
    </source>
</evidence>
<dbReference type="RefSeq" id="WP_344899522.1">
    <property type="nucleotide sequence ID" value="NZ_BAAAWD010000014.1"/>
</dbReference>
<protein>
    <recommendedName>
        <fullName evidence="3">WXG100 family type VII secretion target</fullName>
    </recommendedName>
</protein>
<evidence type="ECO:0000313" key="2">
    <source>
        <dbReference type="Proteomes" id="UP001499930"/>
    </source>
</evidence>
<dbReference type="Proteomes" id="UP001499930">
    <property type="component" value="Unassembled WGS sequence"/>
</dbReference>
<reference evidence="2" key="1">
    <citation type="journal article" date="2019" name="Int. J. Syst. Evol. Microbiol.">
        <title>The Global Catalogue of Microorganisms (GCM) 10K type strain sequencing project: providing services to taxonomists for standard genome sequencing and annotation.</title>
        <authorList>
            <consortium name="The Broad Institute Genomics Platform"/>
            <consortium name="The Broad Institute Genome Sequencing Center for Infectious Disease"/>
            <person name="Wu L."/>
            <person name="Ma J."/>
        </authorList>
    </citation>
    <scope>NUCLEOTIDE SEQUENCE [LARGE SCALE GENOMIC DNA]</scope>
    <source>
        <strain evidence="2">JCM 3106</strain>
    </source>
</reference>
<evidence type="ECO:0000313" key="1">
    <source>
        <dbReference type="EMBL" id="GAA3020177.1"/>
    </source>
</evidence>
<dbReference type="InterPro" id="IPR036689">
    <property type="entry name" value="ESAT-6-like_sf"/>
</dbReference>
<accession>A0ABP6KTC1</accession>
<proteinExistence type="predicted"/>
<organism evidence="1 2">
    <name type="scientific">Streptosporangium longisporum</name>
    <dbReference type="NCBI Taxonomy" id="46187"/>
    <lineage>
        <taxon>Bacteria</taxon>
        <taxon>Bacillati</taxon>
        <taxon>Actinomycetota</taxon>
        <taxon>Actinomycetes</taxon>
        <taxon>Streptosporangiales</taxon>
        <taxon>Streptosporangiaceae</taxon>
        <taxon>Streptosporangium</taxon>
    </lineage>
</organism>
<gene>
    <name evidence="1" type="ORF">GCM10017559_50680</name>
</gene>
<name>A0ABP6KTC1_9ACTN</name>
<comment type="caution">
    <text evidence="1">The sequence shown here is derived from an EMBL/GenBank/DDBJ whole genome shotgun (WGS) entry which is preliminary data.</text>
</comment>
<sequence length="87" mass="9322">MTPADLAQCRADMSAVTTAMNEILDALRAVPPLFGKETWQGSSADAWSDEWNARRAHLLSLLDAVAKEQQAIVTRIEKAVAAGGNTP</sequence>
<dbReference type="EMBL" id="BAAAWD010000014">
    <property type="protein sequence ID" value="GAA3020177.1"/>
    <property type="molecule type" value="Genomic_DNA"/>
</dbReference>
<dbReference type="SUPFAM" id="SSF140453">
    <property type="entry name" value="EsxAB dimer-like"/>
    <property type="match status" value="1"/>
</dbReference>
<keyword evidence="2" id="KW-1185">Reference proteome</keyword>